<keyword evidence="3" id="KW-0808">Transferase</keyword>
<evidence type="ECO:0000313" key="8">
    <source>
        <dbReference type="Proteomes" id="UP000436822"/>
    </source>
</evidence>
<dbReference type="Gene3D" id="3.40.50.150">
    <property type="entry name" value="Vaccinia Virus protein VP39"/>
    <property type="match status" value="1"/>
</dbReference>
<protein>
    <submittedName>
        <fullName evidence="7">Cyclopropane-fatty-acyl-phospholipid synthase</fullName>
    </submittedName>
</protein>
<comment type="caution">
    <text evidence="7">The sequence shown here is derived from an EMBL/GenBank/DDBJ whole genome shotgun (WGS) entry which is preliminary data.</text>
</comment>
<dbReference type="Pfam" id="PF25371">
    <property type="entry name" value="DUF7884"/>
    <property type="match status" value="1"/>
</dbReference>
<keyword evidence="4" id="KW-0949">S-adenosyl-L-methionine</keyword>
<gene>
    <name evidence="7" type="ORF">KIN_04100</name>
</gene>
<feature type="domain" description="DUF7884" evidence="6">
    <location>
        <begin position="17"/>
        <end position="88"/>
    </location>
</feature>
<dbReference type="GO" id="GO:0008168">
    <property type="term" value="F:methyltransferase activity"/>
    <property type="evidence" value="ECO:0007669"/>
    <property type="project" value="UniProtKB-KW"/>
</dbReference>
<evidence type="ECO:0000256" key="2">
    <source>
        <dbReference type="ARBA" id="ARBA00022603"/>
    </source>
</evidence>
<keyword evidence="5" id="KW-0443">Lipid metabolism</keyword>
<dbReference type="PANTHER" id="PTHR43667">
    <property type="entry name" value="CYCLOPROPANE-FATTY-ACYL-PHOSPHOLIPID SYNTHASE"/>
    <property type="match status" value="1"/>
</dbReference>
<dbReference type="InterPro" id="IPR050723">
    <property type="entry name" value="CFA/CMAS"/>
</dbReference>
<keyword evidence="8" id="KW-1185">Reference proteome</keyword>
<dbReference type="InterPro" id="IPR003333">
    <property type="entry name" value="CMAS"/>
</dbReference>
<accession>A0A6N6JB23</accession>
<keyword evidence="2" id="KW-0489">Methyltransferase</keyword>
<name>A0A6N6JB23_9RHOB</name>
<dbReference type="GO" id="GO:0008610">
    <property type="term" value="P:lipid biosynthetic process"/>
    <property type="evidence" value="ECO:0007669"/>
    <property type="project" value="InterPro"/>
</dbReference>
<dbReference type="PANTHER" id="PTHR43667:SF1">
    <property type="entry name" value="CYCLOPROPANE-FATTY-ACYL-PHOSPHOLIPID SYNTHASE"/>
    <property type="match status" value="1"/>
</dbReference>
<organism evidence="7 8">
    <name type="scientific">Litoreibacter roseus</name>
    <dbReference type="NCBI Taxonomy" id="2601869"/>
    <lineage>
        <taxon>Bacteria</taxon>
        <taxon>Pseudomonadati</taxon>
        <taxon>Pseudomonadota</taxon>
        <taxon>Alphaproteobacteria</taxon>
        <taxon>Rhodobacterales</taxon>
        <taxon>Roseobacteraceae</taxon>
        <taxon>Litoreibacter</taxon>
    </lineage>
</organism>
<dbReference type="CDD" id="cd02440">
    <property type="entry name" value="AdoMet_MTases"/>
    <property type="match status" value="1"/>
</dbReference>
<evidence type="ECO:0000259" key="6">
    <source>
        <dbReference type="Pfam" id="PF25371"/>
    </source>
</evidence>
<dbReference type="GO" id="GO:0032259">
    <property type="term" value="P:methylation"/>
    <property type="evidence" value="ECO:0007669"/>
    <property type="project" value="UniProtKB-KW"/>
</dbReference>
<dbReference type="Pfam" id="PF02353">
    <property type="entry name" value="CMAS"/>
    <property type="match status" value="1"/>
</dbReference>
<reference evidence="7 8" key="1">
    <citation type="submission" date="2019-12" db="EMBL/GenBank/DDBJ databases">
        <title>Litoreibacter badius sp. nov., a novel bacteriochlorophyll a-containing bacterium in the genus Litoreibacter.</title>
        <authorList>
            <person name="Kanamuro M."/>
            <person name="Takabe Y."/>
            <person name="Mori K."/>
            <person name="Takaichi S."/>
            <person name="Hanada S."/>
        </authorList>
    </citation>
    <scope>NUCLEOTIDE SEQUENCE [LARGE SCALE GENOMIC DNA]</scope>
    <source>
        <strain evidence="7 8">K6</strain>
    </source>
</reference>
<dbReference type="RefSeq" id="WP_159804280.1">
    <property type="nucleotide sequence ID" value="NZ_BLJE01000001.1"/>
</dbReference>
<dbReference type="EMBL" id="BLJE01000001">
    <property type="protein sequence ID" value="GFE63336.1"/>
    <property type="molecule type" value="Genomic_DNA"/>
</dbReference>
<sequence length="417" mass="47966">MWDQILFKMLDRLVKAGRLTVHMPDGNVRSFGTQSPNYVTLHLHDATLPGKLIRNPELALGEAYMDETMTIENDDVRGLLTLIVENFQSGHLPFFQKLARQARIAKRKYDQWIPLGRARKNAAHHYDISTQFYYLFLDEDRQYTCSYFRDPSDTLEQAQINKKAHIAGKLLIQPGMRVLDIGSGWGGLAITLAKEYGAHVTGVTLSKEQLTAATARAKEQGVADKVKFRLQDYRDVTDTFDRIVSVGMLEHVGQPQYATYFSQIDRNLAEDGIALIHFIGRTSPPGNLSPWFQKYIFPGGYTPALSEVLREVEKTGLEQADIEVWRTHYDRTLYEWLIRFEAKLDEVRAMGYDERFIRMWRYYLIASELSMSRMPHVLFHLQLEKHQTTVPITRDYLYVDGAPEPHSAFPAGFVPEK</sequence>
<dbReference type="OrthoDB" id="9782855at2"/>
<comment type="similarity">
    <text evidence="1">Belongs to the CFA/CMAS family.</text>
</comment>
<dbReference type="InterPro" id="IPR029063">
    <property type="entry name" value="SAM-dependent_MTases_sf"/>
</dbReference>
<evidence type="ECO:0000256" key="3">
    <source>
        <dbReference type="ARBA" id="ARBA00022679"/>
    </source>
</evidence>
<dbReference type="AlphaFoldDB" id="A0A6N6JB23"/>
<evidence type="ECO:0000256" key="4">
    <source>
        <dbReference type="ARBA" id="ARBA00022691"/>
    </source>
</evidence>
<dbReference type="PIRSF" id="PIRSF003085">
    <property type="entry name" value="CMAS"/>
    <property type="match status" value="1"/>
</dbReference>
<dbReference type="Proteomes" id="UP000436822">
    <property type="component" value="Unassembled WGS sequence"/>
</dbReference>
<evidence type="ECO:0000256" key="1">
    <source>
        <dbReference type="ARBA" id="ARBA00010815"/>
    </source>
</evidence>
<evidence type="ECO:0000256" key="5">
    <source>
        <dbReference type="ARBA" id="ARBA00023098"/>
    </source>
</evidence>
<proteinExistence type="inferred from homology"/>
<dbReference type="SUPFAM" id="SSF53335">
    <property type="entry name" value="S-adenosyl-L-methionine-dependent methyltransferases"/>
    <property type="match status" value="1"/>
</dbReference>
<evidence type="ECO:0000313" key="7">
    <source>
        <dbReference type="EMBL" id="GFE63336.1"/>
    </source>
</evidence>
<dbReference type="InterPro" id="IPR057206">
    <property type="entry name" value="DUF7884"/>
</dbReference>